<protein>
    <submittedName>
        <fullName evidence="5">DNA-binding Lrp family transcriptional regulator</fullName>
    </submittedName>
</protein>
<keyword evidence="3" id="KW-0804">Transcription</keyword>
<dbReference type="Gene3D" id="1.10.10.10">
    <property type="entry name" value="Winged helix-like DNA-binding domain superfamily/Winged helix DNA-binding domain"/>
    <property type="match status" value="2"/>
</dbReference>
<dbReference type="Pfam" id="PF13404">
    <property type="entry name" value="HTH_AsnC-type"/>
    <property type="match status" value="2"/>
</dbReference>
<feature type="domain" description="HTH asnC-type" evidence="4">
    <location>
        <begin position="1"/>
        <end position="62"/>
    </location>
</feature>
<dbReference type="GO" id="GO:0005829">
    <property type="term" value="C:cytosol"/>
    <property type="evidence" value="ECO:0007669"/>
    <property type="project" value="TreeGrafter"/>
</dbReference>
<dbReference type="EMBL" id="JACCFY010000001">
    <property type="protein sequence ID" value="NYJ78752.1"/>
    <property type="molecule type" value="Genomic_DNA"/>
</dbReference>
<keyword evidence="2 5" id="KW-0238">DNA-binding</keyword>
<keyword evidence="6" id="KW-1185">Reference proteome</keyword>
<dbReference type="PANTHER" id="PTHR30154:SF34">
    <property type="entry name" value="TRANSCRIPTIONAL REGULATOR AZLB"/>
    <property type="match status" value="1"/>
</dbReference>
<dbReference type="InterPro" id="IPR000485">
    <property type="entry name" value="AsnC-type_HTH_dom"/>
</dbReference>
<comment type="caution">
    <text evidence="5">The sequence shown here is derived from an EMBL/GenBank/DDBJ whole genome shotgun (WGS) entry which is preliminary data.</text>
</comment>
<dbReference type="GO" id="GO:0043200">
    <property type="term" value="P:response to amino acid"/>
    <property type="evidence" value="ECO:0007669"/>
    <property type="project" value="TreeGrafter"/>
</dbReference>
<dbReference type="InterPro" id="IPR019888">
    <property type="entry name" value="Tscrpt_reg_AsnC-like"/>
</dbReference>
<dbReference type="InterPro" id="IPR036390">
    <property type="entry name" value="WH_DNA-bd_sf"/>
</dbReference>
<gene>
    <name evidence="5" type="ORF">HNR09_002163</name>
</gene>
<evidence type="ECO:0000256" key="2">
    <source>
        <dbReference type="ARBA" id="ARBA00023125"/>
    </source>
</evidence>
<dbReference type="Pfam" id="PF01037">
    <property type="entry name" value="AsnC_trans_reg"/>
    <property type="match status" value="1"/>
</dbReference>
<dbReference type="InterPro" id="IPR036388">
    <property type="entry name" value="WH-like_DNA-bd_sf"/>
</dbReference>
<dbReference type="SMART" id="SM00344">
    <property type="entry name" value="HTH_ASNC"/>
    <property type="match status" value="2"/>
</dbReference>
<evidence type="ECO:0000259" key="4">
    <source>
        <dbReference type="PROSITE" id="PS50956"/>
    </source>
</evidence>
<dbReference type="Gene3D" id="3.30.70.920">
    <property type="match status" value="1"/>
</dbReference>
<dbReference type="AlphaFoldDB" id="A0A7Z0GMK8"/>
<keyword evidence="1" id="KW-0805">Transcription regulation</keyword>
<dbReference type="PANTHER" id="PTHR30154">
    <property type="entry name" value="LEUCINE-RESPONSIVE REGULATORY PROTEIN"/>
    <property type="match status" value="1"/>
</dbReference>
<proteinExistence type="predicted"/>
<evidence type="ECO:0000313" key="5">
    <source>
        <dbReference type="EMBL" id="NYJ78752.1"/>
    </source>
</evidence>
<dbReference type="PROSITE" id="PS50956">
    <property type="entry name" value="HTH_ASNC_2"/>
    <property type="match status" value="2"/>
</dbReference>
<evidence type="ECO:0000313" key="6">
    <source>
        <dbReference type="Proteomes" id="UP000535437"/>
    </source>
</evidence>
<feature type="domain" description="HTH asnC-type" evidence="4">
    <location>
        <begin position="151"/>
        <end position="219"/>
    </location>
</feature>
<dbReference type="Proteomes" id="UP000535437">
    <property type="component" value="Unassembled WGS sequence"/>
</dbReference>
<dbReference type="RefSeq" id="WP_179542053.1">
    <property type="nucleotide sequence ID" value="NZ_BAAALL010000005.1"/>
</dbReference>
<organism evidence="5 6">
    <name type="scientific">Nesterenkonia xinjiangensis</name>
    <dbReference type="NCBI Taxonomy" id="225327"/>
    <lineage>
        <taxon>Bacteria</taxon>
        <taxon>Bacillati</taxon>
        <taxon>Actinomycetota</taxon>
        <taxon>Actinomycetes</taxon>
        <taxon>Micrococcales</taxon>
        <taxon>Micrococcaceae</taxon>
        <taxon>Nesterenkonia</taxon>
    </lineage>
</organism>
<dbReference type="InterPro" id="IPR019887">
    <property type="entry name" value="Tscrpt_reg_AsnC/Lrp_C"/>
</dbReference>
<sequence length="294" mass="31743">MATSIDDELIAALQEDGRASYQALAERLGAPRAVVSARVRELLDSGAVRIVAAADPAFLGESCLAHVAITGSGELGAVIEELRARDDIPLVSAISGSQDLVVEVRAADHAALFEVLAHVRAFPEVARLRTAVYTDVLRGSFISDYGGGGRIDQIDSELVELLRHDGRTSYRDLARQVRLSPTAVRSRVRRMLEDRILRISAVVTHSAQARRVKVGVGLHLGGDDRSVAQRLMGYPETEFAAFSVGPFDLIATLASSVPADVFARLDDLKGLAGVTGMETWFHLQTLKEDYSRAI</sequence>
<dbReference type="GO" id="GO:0043565">
    <property type="term" value="F:sequence-specific DNA binding"/>
    <property type="evidence" value="ECO:0007669"/>
    <property type="project" value="InterPro"/>
</dbReference>
<evidence type="ECO:0000256" key="1">
    <source>
        <dbReference type="ARBA" id="ARBA00023015"/>
    </source>
</evidence>
<reference evidence="5 6" key="1">
    <citation type="submission" date="2020-07" db="EMBL/GenBank/DDBJ databases">
        <title>Sequencing the genomes of 1000 actinobacteria strains.</title>
        <authorList>
            <person name="Klenk H.-P."/>
        </authorList>
    </citation>
    <scope>NUCLEOTIDE SEQUENCE [LARGE SCALE GENOMIC DNA]</scope>
    <source>
        <strain evidence="5 6">DSM 15475</strain>
    </source>
</reference>
<dbReference type="SUPFAM" id="SSF46785">
    <property type="entry name" value="Winged helix' DNA-binding domain"/>
    <property type="match status" value="2"/>
</dbReference>
<accession>A0A7Z0GMK8</accession>
<name>A0A7Z0GMK8_9MICC</name>
<evidence type="ECO:0000256" key="3">
    <source>
        <dbReference type="ARBA" id="ARBA00023163"/>
    </source>
</evidence>
<dbReference type="InterPro" id="IPR011008">
    <property type="entry name" value="Dimeric_a/b-barrel"/>
</dbReference>
<dbReference type="SUPFAM" id="SSF54909">
    <property type="entry name" value="Dimeric alpha+beta barrel"/>
    <property type="match status" value="2"/>
</dbReference>
<dbReference type="PRINTS" id="PR00033">
    <property type="entry name" value="HTHASNC"/>
</dbReference>